<feature type="transmembrane region" description="Helical" evidence="7">
    <location>
        <begin position="215"/>
        <end position="234"/>
    </location>
</feature>
<keyword evidence="10" id="KW-1185">Reference proteome</keyword>
<sequence>MPAQDPVRDRIALLRSLMIFGIVVLHTPEYVPLSDLGTGVFDNLKALFQHAVFRATVPVLTFISGFLLFRSALDTRPRELARKKAKTILVPFLVFNLGLMGAAWCMQWRFGLDTSPKLIPFDGAVWLNAAFGLTGSPANYPLNFLRDLLALMLIAPLLGWLLRRCQLLGLVLVVSIFMNNLDGYFVLRNVMPILFYLGGMAAVREWNMTALDRYALPLLAVFVVLCACVVFFKWRNTNYLRLASPLLIWPAASLLLDTKAGRYLARMSKYSFFVFVAHAPVLLATWLAYQRIGTRISYPLYWFLAPVVTTGIVIFVYRLAARWMPAVLGSALGQKIGSSVQPVPMRATRAVEG</sequence>
<evidence type="ECO:0000256" key="3">
    <source>
        <dbReference type="ARBA" id="ARBA00022475"/>
    </source>
</evidence>
<dbReference type="PANTHER" id="PTHR40074">
    <property type="entry name" value="O-ACETYLTRANSFERASE WECH"/>
    <property type="match status" value="1"/>
</dbReference>
<keyword evidence="9" id="KW-0012">Acyltransferase</keyword>
<dbReference type="GO" id="GO:0016746">
    <property type="term" value="F:acyltransferase activity"/>
    <property type="evidence" value="ECO:0007669"/>
    <property type="project" value="UniProtKB-KW"/>
</dbReference>
<evidence type="ECO:0000313" key="10">
    <source>
        <dbReference type="Proteomes" id="UP001198602"/>
    </source>
</evidence>
<dbReference type="InterPro" id="IPR002656">
    <property type="entry name" value="Acyl_transf_3_dom"/>
</dbReference>
<evidence type="ECO:0000313" key="9">
    <source>
        <dbReference type="EMBL" id="MCA1855842.1"/>
    </source>
</evidence>
<keyword evidence="6 7" id="KW-0472">Membrane</keyword>
<evidence type="ECO:0000256" key="6">
    <source>
        <dbReference type="ARBA" id="ARBA00023136"/>
    </source>
</evidence>
<evidence type="ECO:0000256" key="2">
    <source>
        <dbReference type="ARBA" id="ARBA00007400"/>
    </source>
</evidence>
<keyword evidence="5 7" id="KW-1133">Transmembrane helix</keyword>
<evidence type="ECO:0000259" key="8">
    <source>
        <dbReference type="Pfam" id="PF01757"/>
    </source>
</evidence>
<feature type="transmembrane region" description="Helical" evidence="7">
    <location>
        <begin position="51"/>
        <end position="73"/>
    </location>
</feature>
<accession>A0ABS7Y825</accession>
<reference evidence="9 10" key="1">
    <citation type="submission" date="2021-07" db="EMBL/GenBank/DDBJ databases">
        <title>Characterization of Violacein-producing bacteria and related species.</title>
        <authorList>
            <person name="Wilson H.S."/>
            <person name="De Leon M.E."/>
        </authorList>
    </citation>
    <scope>NUCLEOTIDE SEQUENCE [LARGE SCALE GENOMIC DNA]</scope>
    <source>
        <strain evidence="9 10">HSC-2F05</strain>
    </source>
</reference>
<feature type="transmembrane region" description="Helical" evidence="7">
    <location>
        <begin position="184"/>
        <end position="203"/>
    </location>
</feature>
<dbReference type="Proteomes" id="UP001198602">
    <property type="component" value="Unassembled WGS sequence"/>
</dbReference>
<proteinExistence type="inferred from homology"/>
<keyword evidence="9" id="KW-0808">Transferase</keyword>
<feature type="transmembrane region" description="Helical" evidence="7">
    <location>
        <begin position="85"/>
        <end position="104"/>
    </location>
</feature>
<evidence type="ECO:0000256" key="4">
    <source>
        <dbReference type="ARBA" id="ARBA00022692"/>
    </source>
</evidence>
<comment type="subcellular location">
    <subcellularLocation>
        <location evidence="1">Cell membrane</location>
        <topology evidence="1">Multi-pass membrane protein</topology>
    </subcellularLocation>
</comment>
<name>A0ABS7Y825_9BURK</name>
<protein>
    <submittedName>
        <fullName evidence="9">Acyltransferase</fullName>
    </submittedName>
</protein>
<gene>
    <name evidence="9" type="ORF">LE190_07875</name>
</gene>
<comment type="similarity">
    <text evidence="2">Belongs to the acyltransferase 3 family.</text>
</comment>
<keyword evidence="3" id="KW-1003">Cell membrane</keyword>
<comment type="caution">
    <text evidence="9">The sequence shown here is derived from an EMBL/GenBank/DDBJ whole genome shotgun (WGS) entry which is preliminary data.</text>
</comment>
<evidence type="ECO:0000256" key="1">
    <source>
        <dbReference type="ARBA" id="ARBA00004651"/>
    </source>
</evidence>
<keyword evidence="4 7" id="KW-0812">Transmembrane</keyword>
<feature type="transmembrane region" description="Helical" evidence="7">
    <location>
        <begin position="301"/>
        <end position="320"/>
    </location>
</feature>
<feature type="domain" description="Acyltransferase 3" evidence="8">
    <location>
        <begin position="11"/>
        <end position="318"/>
    </location>
</feature>
<feature type="transmembrane region" description="Helical" evidence="7">
    <location>
        <begin position="149"/>
        <end position="178"/>
    </location>
</feature>
<evidence type="ECO:0000256" key="7">
    <source>
        <dbReference type="SAM" id="Phobius"/>
    </source>
</evidence>
<dbReference type="EMBL" id="JAHYBX010000002">
    <property type="protein sequence ID" value="MCA1855842.1"/>
    <property type="molecule type" value="Genomic_DNA"/>
</dbReference>
<evidence type="ECO:0000256" key="5">
    <source>
        <dbReference type="ARBA" id="ARBA00022989"/>
    </source>
</evidence>
<dbReference type="Pfam" id="PF01757">
    <property type="entry name" value="Acyl_transf_3"/>
    <property type="match status" value="1"/>
</dbReference>
<feature type="transmembrane region" description="Helical" evidence="7">
    <location>
        <begin position="270"/>
        <end position="289"/>
    </location>
</feature>
<organism evidence="9 10">
    <name type="scientific">Massilia hydrophila</name>
    <dbReference type="NCBI Taxonomy" id="3044279"/>
    <lineage>
        <taxon>Bacteria</taxon>
        <taxon>Pseudomonadati</taxon>
        <taxon>Pseudomonadota</taxon>
        <taxon>Betaproteobacteria</taxon>
        <taxon>Burkholderiales</taxon>
        <taxon>Oxalobacteraceae</taxon>
        <taxon>Telluria group</taxon>
        <taxon>Massilia</taxon>
    </lineage>
</organism>
<dbReference type="RefSeq" id="WP_225238207.1">
    <property type="nucleotide sequence ID" value="NZ_JAHYBX010000002.1"/>
</dbReference>
<feature type="transmembrane region" description="Helical" evidence="7">
    <location>
        <begin position="12"/>
        <end position="31"/>
    </location>
</feature>
<dbReference type="PANTHER" id="PTHR40074:SF2">
    <property type="entry name" value="O-ACETYLTRANSFERASE WECH"/>
    <property type="match status" value="1"/>
</dbReference>